<evidence type="ECO:0000313" key="2">
    <source>
        <dbReference type="Proteomes" id="UP000266673"/>
    </source>
</evidence>
<accession>A0A397UUX6</accession>
<organism evidence="1 2">
    <name type="scientific">Gigaspora rosea</name>
    <dbReference type="NCBI Taxonomy" id="44941"/>
    <lineage>
        <taxon>Eukaryota</taxon>
        <taxon>Fungi</taxon>
        <taxon>Fungi incertae sedis</taxon>
        <taxon>Mucoromycota</taxon>
        <taxon>Glomeromycotina</taxon>
        <taxon>Glomeromycetes</taxon>
        <taxon>Diversisporales</taxon>
        <taxon>Gigasporaceae</taxon>
        <taxon>Gigaspora</taxon>
    </lineage>
</organism>
<name>A0A397UUX6_9GLOM</name>
<protein>
    <submittedName>
        <fullName evidence="1">Uncharacterized protein</fullName>
    </submittedName>
</protein>
<proteinExistence type="predicted"/>
<dbReference type="AlphaFoldDB" id="A0A397UUX6"/>
<keyword evidence="2" id="KW-1185">Reference proteome</keyword>
<evidence type="ECO:0000313" key="1">
    <source>
        <dbReference type="EMBL" id="RIB12519.1"/>
    </source>
</evidence>
<comment type="caution">
    <text evidence="1">The sequence shown here is derived from an EMBL/GenBank/DDBJ whole genome shotgun (WGS) entry which is preliminary data.</text>
</comment>
<dbReference type="EMBL" id="QKWP01001017">
    <property type="protein sequence ID" value="RIB12519.1"/>
    <property type="molecule type" value="Genomic_DNA"/>
</dbReference>
<gene>
    <name evidence="1" type="ORF">C2G38_2200486</name>
</gene>
<dbReference type="Proteomes" id="UP000266673">
    <property type="component" value="Unassembled WGS sequence"/>
</dbReference>
<sequence length="153" mass="18021">MYKILFMPFQMEVNYMTPLCEQDYVPGRRSTQNQLSDDENFEEDYEEIEERYKFLSSSAIINLAYFGALDLLGEDVEARNLFSDCEWEEMVFDFEDNIKLEDLQKRLSPMDASDLGRLVVLADLLVKFLSWGIIDQFRSSRPYPDPEFWGPPV</sequence>
<reference evidence="1 2" key="1">
    <citation type="submission" date="2018-06" db="EMBL/GenBank/DDBJ databases">
        <title>Comparative genomics reveals the genomic features of Rhizophagus irregularis, R. cerebriforme, R. diaphanum and Gigaspora rosea, and their symbiotic lifestyle signature.</title>
        <authorList>
            <person name="Morin E."/>
            <person name="San Clemente H."/>
            <person name="Chen E.C.H."/>
            <person name="De La Providencia I."/>
            <person name="Hainaut M."/>
            <person name="Kuo A."/>
            <person name="Kohler A."/>
            <person name="Murat C."/>
            <person name="Tang N."/>
            <person name="Roy S."/>
            <person name="Loubradou J."/>
            <person name="Henrissat B."/>
            <person name="Grigoriev I.V."/>
            <person name="Corradi N."/>
            <person name="Roux C."/>
            <person name="Martin F.M."/>
        </authorList>
    </citation>
    <scope>NUCLEOTIDE SEQUENCE [LARGE SCALE GENOMIC DNA]</scope>
    <source>
        <strain evidence="1 2">DAOM 194757</strain>
    </source>
</reference>